<proteinExistence type="predicted"/>
<keyword evidence="3" id="KW-1185">Reference proteome</keyword>
<dbReference type="EMBL" id="OZ034818">
    <property type="protein sequence ID" value="CAL1387449.1"/>
    <property type="molecule type" value="Genomic_DNA"/>
</dbReference>
<dbReference type="AlphaFoldDB" id="A0AAV2ENS3"/>
<reference evidence="2 3" key="1">
    <citation type="submission" date="2024-04" db="EMBL/GenBank/DDBJ databases">
        <authorList>
            <person name="Fracassetti M."/>
        </authorList>
    </citation>
    <scope>NUCLEOTIDE SEQUENCE [LARGE SCALE GENOMIC DNA]</scope>
</reference>
<accession>A0AAV2ENS3</accession>
<name>A0AAV2ENS3_9ROSI</name>
<gene>
    <name evidence="2" type="ORF">LTRI10_LOCUS28434</name>
</gene>
<sequence length="143" mass="16356">MVAITGNELQAASRGEAADHCGSSHDAGEVAGADQNRRPNLDFWVEARRSNMEWGNRRSKVESRSLSIRAPTPHFSFAIDSNMHDGKIEMRKHWVRWGRRWVWNQNMGVGFTWKMGKSNLSAGSGIQFWYGVEFNMLPWIPCF</sequence>
<feature type="compositionally biased region" description="Basic and acidic residues" evidence="1">
    <location>
        <begin position="16"/>
        <end position="28"/>
    </location>
</feature>
<dbReference type="Proteomes" id="UP001497516">
    <property type="component" value="Chromosome 5"/>
</dbReference>
<evidence type="ECO:0000313" key="3">
    <source>
        <dbReference type="Proteomes" id="UP001497516"/>
    </source>
</evidence>
<feature type="region of interest" description="Disordered" evidence="1">
    <location>
        <begin position="1"/>
        <end position="34"/>
    </location>
</feature>
<protein>
    <submittedName>
        <fullName evidence="2">Uncharacterized protein</fullName>
    </submittedName>
</protein>
<organism evidence="2 3">
    <name type="scientific">Linum trigynum</name>
    <dbReference type="NCBI Taxonomy" id="586398"/>
    <lineage>
        <taxon>Eukaryota</taxon>
        <taxon>Viridiplantae</taxon>
        <taxon>Streptophyta</taxon>
        <taxon>Embryophyta</taxon>
        <taxon>Tracheophyta</taxon>
        <taxon>Spermatophyta</taxon>
        <taxon>Magnoliopsida</taxon>
        <taxon>eudicotyledons</taxon>
        <taxon>Gunneridae</taxon>
        <taxon>Pentapetalae</taxon>
        <taxon>rosids</taxon>
        <taxon>fabids</taxon>
        <taxon>Malpighiales</taxon>
        <taxon>Linaceae</taxon>
        <taxon>Linum</taxon>
    </lineage>
</organism>
<evidence type="ECO:0000313" key="2">
    <source>
        <dbReference type="EMBL" id="CAL1387449.1"/>
    </source>
</evidence>
<evidence type="ECO:0000256" key="1">
    <source>
        <dbReference type="SAM" id="MobiDB-lite"/>
    </source>
</evidence>